<comment type="caution">
    <text evidence="2">The sequence shown here is derived from an EMBL/GenBank/DDBJ whole genome shotgun (WGS) entry which is preliminary data.</text>
</comment>
<feature type="region of interest" description="Disordered" evidence="1">
    <location>
        <begin position="495"/>
        <end position="516"/>
    </location>
</feature>
<feature type="region of interest" description="Disordered" evidence="1">
    <location>
        <begin position="597"/>
        <end position="650"/>
    </location>
</feature>
<feature type="compositionally biased region" description="Basic and acidic residues" evidence="1">
    <location>
        <begin position="267"/>
        <end position="276"/>
    </location>
</feature>
<protein>
    <submittedName>
        <fullName evidence="2">Uncharacterized protein</fullName>
    </submittedName>
</protein>
<gene>
    <name evidence="2" type="ORF">PGLA2088_LOCUS33228</name>
</gene>
<dbReference type="AlphaFoldDB" id="A0A813KGU6"/>
<evidence type="ECO:0000313" key="3">
    <source>
        <dbReference type="Proteomes" id="UP000626109"/>
    </source>
</evidence>
<feature type="compositionally biased region" description="Acidic residues" evidence="1">
    <location>
        <begin position="175"/>
        <end position="219"/>
    </location>
</feature>
<dbReference type="InterPro" id="IPR036673">
    <property type="entry name" value="Cyanovirin-N_sf"/>
</dbReference>
<accession>A0A813KGU6</accession>
<feature type="compositionally biased region" description="Acidic residues" evidence="1">
    <location>
        <begin position="29"/>
        <end position="42"/>
    </location>
</feature>
<sequence>MRAHSPVSCSPSPSASSSKRGAAAAAEGSESESEAAESEEAPEPPPPPRPRGKEAAPPLPAAPSRRVVMLAPPGRAPAPRAVLRPQRQDERPRLRAGSGLLLRSSAEVLGDGYESIGQERADPRQPRRQGRETAAAAVGDGRRRRKKDDREGRVKVKRRKDGSEHRQRRRRRDADEEDADEKEEGECEEEAEEEQAGEEELVEEQDEEDEEEEEQEEEGQVSPPPAPEASRSKRKTKKEKSAKHEGKQVGNGDEGEVLKEKKRKKDKDRTDGGEKEKKHRDKKEKRRREKDQALAAPAEEVSGRLVTPSGEALQGRKPLDLGLISWTDHLAPGGSPRSSKPRATPRDMRGMLQQDLGGEDGGVETEGVARARVRARAAGDGGATMRRFCRQMPGRFGQLAPTTRPGLRWLVTPRAIQEAQQPWAGLDRNQELPRFPQLRQGSVRRGLPVAAHRRLPSFTARLPPQAIRAPLLPTLTEDSEAKGFAQVLAAKLAAAGSDSSDSSGEEGSTESNDEDAEIGEAPIMAPVVAAATAAPIVAAATAAAAVPQLPVPKPPPVPLKPRKPLHPSALGWPGPAKAAWGPLLSWDLDPALRVKAQQRAPLHSSRDSGQRVKQEALDSDDEAAAEDCAPNPRDDSVGTDGAAQKARPVVAVPSWSSSRAWVPLIEVFSEEAVTWQPRRLSSRFLRPRRKGRSVGGGNSESANPQEPPPGQQTEGGSCLLLSVGGAARKSVRLVKWRTPALLELPAEILIDPARYTGSERGVREKRRPPPPPEITGATVAPSSQAPGASGSKAGGSDDYKEKLTDLMNQLQTGSVPEHVAVRNLWASLLAADRILFSSEFPQFMHLVVGLPAGGGPRSKASAAPPQLLAAQLLALSARPCPSACAHGSDDAICEASDDALCETDAWAHGSSEFSEGCLPDNAGDVPAGDYTGSCNGCRLEPEGGSVLFCSHCAKTCGKRVEAKLDLAACRASGSVEFVNRDGTLKCEAPLPPNAEGLPEGTFEASCAGCSVADGTLTCASSSATATASWLARRRKRLKTQKLEEEILTRSSSWRLVSQRQRAGDVSFGLQRARTATCDSRKAATC</sequence>
<feature type="compositionally biased region" description="Basic and acidic residues" evidence="1">
    <location>
        <begin position="604"/>
        <end position="616"/>
    </location>
</feature>
<feature type="compositionally biased region" description="Low complexity" evidence="1">
    <location>
        <begin position="780"/>
        <end position="794"/>
    </location>
</feature>
<feature type="compositionally biased region" description="Low complexity" evidence="1">
    <location>
        <begin position="10"/>
        <end position="28"/>
    </location>
</feature>
<evidence type="ECO:0000313" key="2">
    <source>
        <dbReference type="EMBL" id="CAE8704530.1"/>
    </source>
</evidence>
<feature type="region of interest" description="Disordered" evidence="1">
    <location>
        <begin position="758"/>
        <end position="799"/>
    </location>
</feature>
<dbReference type="Proteomes" id="UP000626109">
    <property type="component" value="Unassembled WGS sequence"/>
</dbReference>
<dbReference type="EMBL" id="CAJNNW010030801">
    <property type="protein sequence ID" value="CAE8704530.1"/>
    <property type="molecule type" value="Genomic_DNA"/>
</dbReference>
<feature type="compositionally biased region" description="Basic and acidic residues" evidence="1">
    <location>
        <begin position="117"/>
        <end position="131"/>
    </location>
</feature>
<evidence type="ECO:0000256" key="1">
    <source>
        <dbReference type="SAM" id="MobiDB-lite"/>
    </source>
</evidence>
<feature type="region of interest" description="Disordered" evidence="1">
    <location>
        <begin position="1"/>
        <end position="346"/>
    </location>
</feature>
<feature type="compositionally biased region" description="Basic residues" evidence="1">
    <location>
        <begin position="155"/>
        <end position="171"/>
    </location>
</feature>
<feature type="compositionally biased region" description="Basic residues" evidence="1">
    <location>
        <begin position="232"/>
        <end position="241"/>
    </location>
</feature>
<feature type="compositionally biased region" description="Basic residues" evidence="1">
    <location>
        <begin position="277"/>
        <end position="288"/>
    </location>
</feature>
<proteinExistence type="predicted"/>
<feature type="region of interest" description="Disordered" evidence="1">
    <location>
        <begin position="686"/>
        <end position="717"/>
    </location>
</feature>
<feature type="compositionally biased region" description="Low complexity" evidence="1">
    <location>
        <begin position="95"/>
        <end position="106"/>
    </location>
</feature>
<feature type="compositionally biased region" description="Acidic residues" evidence="1">
    <location>
        <begin position="503"/>
        <end position="516"/>
    </location>
</feature>
<feature type="compositionally biased region" description="Low complexity" evidence="1">
    <location>
        <begin position="71"/>
        <end position="85"/>
    </location>
</feature>
<dbReference type="SUPFAM" id="SSF51322">
    <property type="entry name" value="Cyanovirin-N"/>
    <property type="match status" value="1"/>
</dbReference>
<reference evidence="2" key="1">
    <citation type="submission" date="2021-02" db="EMBL/GenBank/DDBJ databases">
        <authorList>
            <person name="Dougan E. K."/>
            <person name="Rhodes N."/>
            <person name="Thang M."/>
            <person name="Chan C."/>
        </authorList>
    </citation>
    <scope>NUCLEOTIDE SEQUENCE</scope>
</reference>
<dbReference type="Gene3D" id="2.30.60.10">
    <property type="entry name" value="Cyanovirin-N"/>
    <property type="match status" value="1"/>
</dbReference>
<organism evidence="2 3">
    <name type="scientific">Polarella glacialis</name>
    <name type="common">Dinoflagellate</name>
    <dbReference type="NCBI Taxonomy" id="89957"/>
    <lineage>
        <taxon>Eukaryota</taxon>
        <taxon>Sar</taxon>
        <taxon>Alveolata</taxon>
        <taxon>Dinophyceae</taxon>
        <taxon>Suessiales</taxon>
        <taxon>Suessiaceae</taxon>
        <taxon>Polarella</taxon>
    </lineage>
</organism>
<name>A0A813KGU6_POLGL</name>